<evidence type="ECO:0000256" key="1">
    <source>
        <dbReference type="SAM" id="SignalP"/>
    </source>
</evidence>
<dbReference type="InterPro" id="IPR036501">
    <property type="entry name" value="Inhibitor_vert_lysozyme_sf"/>
</dbReference>
<keyword evidence="3" id="KW-1185">Reference proteome</keyword>
<dbReference type="RefSeq" id="WP_214621736.1">
    <property type="nucleotide sequence ID" value="NZ_JAHGAW010000002.1"/>
</dbReference>
<dbReference type="SUPFAM" id="SSF89872">
    <property type="entry name" value="Inhibitor of vertebrate lysozyme, Ivy"/>
    <property type="match status" value="1"/>
</dbReference>
<feature type="chain" id="PRO_5040791695" description="C-lysozyme inhibitor" evidence="1">
    <location>
        <begin position="22"/>
        <end position="137"/>
    </location>
</feature>
<evidence type="ECO:0008006" key="4">
    <source>
        <dbReference type="Google" id="ProtNLM"/>
    </source>
</evidence>
<sequence length="137" mass="14351">MRKFRAFAWLSLAALSMSATAAGPASPFPKGYEAAYAAYLTALSPADRKLTWLTRLNQVASPARPLKMGATSVQYMFGCKAHACDTDQANVFLLPDRKKVMAVIKVGGVQKLIGGAGPKEVACVKTLDASGGAAPTC</sequence>
<dbReference type="AlphaFoldDB" id="A0A9X1IPP4"/>
<organism evidence="2 3">
    <name type="scientific">Sphingobium nicotianae</name>
    <dbReference type="NCBI Taxonomy" id="2782607"/>
    <lineage>
        <taxon>Bacteria</taxon>
        <taxon>Pseudomonadati</taxon>
        <taxon>Pseudomonadota</taxon>
        <taxon>Alphaproteobacteria</taxon>
        <taxon>Sphingomonadales</taxon>
        <taxon>Sphingomonadaceae</taxon>
        <taxon>Sphingobium</taxon>
    </lineage>
</organism>
<keyword evidence="1" id="KW-0732">Signal</keyword>
<evidence type="ECO:0000313" key="2">
    <source>
        <dbReference type="EMBL" id="MBT2185985.1"/>
    </source>
</evidence>
<dbReference type="Proteomes" id="UP001138757">
    <property type="component" value="Unassembled WGS sequence"/>
</dbReference>
<reference evidence="2" key="1">
    <citation type="submission" date="2021-05" db="EMBL/GenBank/DDBJ databases">
        <title>Genome of Sphingobium sp. strain.</title>
        <authorList>
            <person name="Fan R."/>
        </authorList>
    </citation>
    <scope>NUCLEOTIDE SEQUENCE</scope>
    <source>
        <strain evidence="2">H33</strain>
    </source>
</reference>
<accession>A0A9X1IPP4</accession>
<comment type="caution">
    <text evidence="2">The sequence shown here is derived from an EMBL/GenBank/DDBJ whole genome shotgun (WGS) entry which is preliminary data.</text>
</comment>
<name>A0A9X1IPP4_9SPHN</name>
<gene>
    <name evidence="2" type="ORF">KK488_03400</name>
</gene>
<dbReference type="Gene3D" id="3.40.1420.10">
    <property type="entry name" value="Inhibitor of vertebrate lysozyme"/>
    <property type="match status" value="1"/>
</dbReference>
<feature type="signal peptide" evidence="1">
    <location>
        <begin position="1"/>
        <end position="21"/>
    </location>
</feature>
<dbReference type="Pfam" id="PF08816">
    <property type="entry name" value="Ivy"/>
    <property type="match status" value="1"/>
</dbReference>
<proteinExistence type="predicted"/>
<dbReference type="EMBL" id="JAHGAW010000002">
    <property type="protein sequence ID" value="MBT2185985.1"/>
    <property type="molecule type" value="Genomic_DNA"/>
</dbReference>
<protein>
    <recommendedName>
        <fullName evidence="4">C-lysozyme inhibitor</fullName>
    </recommendedName>
</protein>
<evidence type="ECO:0000313" key="3">
    <source>
        <dbReference type="Proteomes" id="UP001138757"/>
    </source>
</evidence>